<sequence>MYPSKPIQKTFNPLTQISLDASIQKHIDVLQGSESSVEALDSFYQEMLDYFSPAAQKDRYLIKLQREIVAIFRNQGVMIAVLYADMKIDCYNAATTQAINSLGEAPLTVGRIGHLLQQQLGKQLSIECFCGDRPCHFDLQKGYLYSKADIEAGFVTDDTTLEEHMCDWLNYYQQWMQDYLYFNLAQISSEQGYQTRATKINALEDSTPTLAIPAVSDGS</sequence>
<comment type="caution">
    <text evidence="1">The sequence shown here is derived from an EMBL/GenBank/DDBJ whole genome shotgun (WGS) entry which is preliminary data.</text>
</comment>
<dbReference type="EMBL" id="AAOW01000009">
    <property type="protein sequence ID" value="EAR61294.1"/>
    <property type="molecule type" value="Genomic_DNA"/>
</dbReference>
<accession>A0A7U8C7I3</accession>
<proteinExistence type="predicted"/>
<evidence type="ECO:0000313" key="1">
    <source>
        <dbReference type="EMBL" id="EAR61294.1"/>
    </source>
</evidence>
<name>A0A7U8C7I3_NEPCE</name>
<organism evidence="1 2">
    <name type="scientific">Neptuniibacter caesariensis</name>
    <dbReference type="NCBI Taxonomy" id="207954"/>
    <lineage>
        <taxon>Bacteria</taxon>
        <taxon>Pseudomonadati</taxon>
        <taxon>Pseudomonadota</taxon>
        <taxon>Gammaproteobacteria</taxon>
        <taxon>Oceanospirillales</taxon>
        <taxon>Oceanospirillaceae</taxon>
        <taxon>Neptuniibacter</taxon>
    </lineage>
</organism>
<protein>
    <submittedName>
        <fullName evidence="1">Uncharacterized protein</fullName>
    </submittedName>
</protein>
<evidence type="ECO:0000313" key="2">
    <source>
        <dbReference type="Proteomes" id="UP000002171"/>
    </source>
</evidence>
<dbReference type="OrthoDB" id="6118132at2"/>
<reference evidence="1 2" key="1">
    <citation type="submission" date="2006-02" db="EMBL/GenBank/DDBJ databases">
        <authorList>
            <person name="Pinhassi J."/>
            <person name="Pedros-Alio C."/>
            <person name="Ferriera S."/>
            <person name="Johnson J."/>
            <person name="Kravitz S."/>
            <person name="Halpern A."/>
            <person name="Remington K."/>
            <person name="Beeson K."/>
            <person name="Tran B."/>
            <person name="Rogers Y.-H."/>
            <person name="Friedman R."/>
            <person name="Venter J.C."/>
        </authorList>
    </citation>
    <scope>NUCLEOTIDE SEQUENCE [LARGE SCALE GENOMIC DNA]</scope>
    <source>
        <strain evidence="1 2">MED92</strain>
    </source>
</reference>
<dbReference type="RefSeq" id="WP_007019904.1">
    <property type="nucleotide sequence ID" value="NZ_CH724125.1"/>
</dbReference>
<keyword evidence="2" id="KW-1185">Reference proteome</keyword>
<gene>
    <name evidence="1" type="ORF">MED92_11224</name>
</gene>
<dbReference type="AlphaFoldDB" id="A0A7U8C7I3"/>
<dbReference type="Proteomes" id="UP000002171">
    <property type="component" value="Unassembled WGS sequence"/>
</dbReference>